<reference evidence="1 2" key="1">
    <citation type="submission" date="2015-09" db="EMBL/GenBank/DDBJ databases">
        <authorList>
            <consortium name="Swine Surveillance"/>
        </authorList>
    </citation>
    <scope>NUCLEOTIDE SEQUENCE [LARGE SCALE GENOMIC DNA]</scope>
    <source>
        <strain evidence="1 2">CECT 5294</strain>
    </source>
</reference>
<organism evidence="1 2">
    <name type="scientific">Thalassobacter stenotrophicus</name>
    <dbReference type="NCBI Taxonomy" id="266809"/>
    <lineage>
        <taxon>Bacteria</taxon>
        <taxon>Pseudomonadati</taxon>
        <taxon>Pseudomonadota</taxon>
        <taxon>Alphaproteobacteria</taxon>
        <taxon>Rhodobacterales</taxon>
        <taxon>Roseobacteraceae</taxon>
        <taxon>Thalassobacter</taxon>
    </lineage>
</organism>
<dbReference type="Proteomes" id="UP000051298">
    <property type="component" value="Unassembled WGS sequence"/>
</dbReference>
<dbReference type="EMBL" id="CYRX01000033">
    <property type="protein sequence ID" value="CUH61735.1"/>
    <property type="molecule type" value="Genomic_DNA"/>
</dbReference>
<sequence>MFFRDFLNDDAGALTLDWVVLTAALVGTGIAVVSTVSTGVDGLAVTTEADLNGSIIRKTFVGNLCKGGLEAVQMNENARVTAARASGIDTDAINVRSALNALETGKGDAEILHLYSEMQAVTFAPLDSEITEKRLLECEIQRRGLL</sequence>
<proteinExistence type="predicted"/>
<name>A0A0P1F264_9RHOB</name>
<evidence type="ECO:0000313" key="1">
    <source>
        <dbReference type="EMBL" id="CUH61735.1"/>
    </source>
</evidence>
<accession>A0A0P1F264</accession>
<dbReference type="RefSeq" id="WP_058124382.1">
    <property type="nucleotide sequence ID" value="NZ_CP107618.1"/>
</dbReference>
<gene>
    <name evidence="1" type="ORF">THS5294_03047</name>
</gene>
<protein>
    <submittedName>
        <fullName evidence="1">Uncharacterized protein</fullName>
    </submittedName>
</protein>
<evidence type="ECO:0000313" key="2">
    <source>
        <dbReference type="Proteomes" id="UP000051298"/>
    </source>
</evidence>
<dbReference type="AlphaFoldDB" id="A0A0P1F264"/>